<gene>
    <name evidence="1" type="ORF">A5CBH24_20870</name>
</gene>
<sequence length="673" mass="71814">MRKTYLALAAAGLILASCQKDNEPSAQLPPTAPRSAMTLLGTIDASAPESRTHLDEEAGGGGNSSLVKWDLYDAVALYMTGAFDRRVQELADSVAQGLQPSIQFVTPEFYVVKSAESIDNTTATFTGTSAVTPLASDTYVAVYPYRSVSTDAWQIGRTHIRMTLPEQQSHPFLFKDLGMMIAKTPDSGSEQVRLSFKNIFPILKFSLTGSRTLAAIRFRGNDGEPVAGDFRLDISGDAYMEADFSESTVEEVSLTCGVQLSATPQTFYMVVPPQTYAKGYTIDFVADDGSVMTQVVNKDTPKTLLRSKIYEYPTLAFTPQSTAEAACDWLWQDETGVVSNVGFDELPGAVDLGAAANCFIVSAPGNYKFKAVKGDGSAVDGVDGYVYFTAGAAKGNAVIAALVNRQVAWSWHIWRTDAPAEKEAAAGCTILDRNLGATSVTPGDVSSYGLYYQWGRKDPFVGAKDTGKDAPIGGASETAAFGTQTAAYEKNTIDQTAYAFDVIGNDDNTIIDCVAYAVQHPTTFIKYVASVGNSGVSTWFNSDLSNFSDLWGAVSGRKSVYDPCPAGYKVPVDSAEAWGGFAKADVTSSAGSFGVTLNEAFYPCSGWRDVSGMLKQVGTYAKAASATAPTNQANILQIMYYKATAAATTYTTMFSNSGKSFIAGGIPVRCVKE</sequence>
<organism evidence="1 2">
    <name type="scientific">Alistipes communis</name>
    <dbReference type="NCBI Taxonomy" id="2585118"/>
    <lineage>
        <taxon>Bacteria</taxon>
        <taxon>Pseudomonadati</taxon>
        <taxon>Bacteroidota</taxon>
        <taxon>Bacteroidia</taxon>
        <taxon>Bacteroidales</taxon>
        <taxon>Rikenellaceae</taxon>
        <taxon>Alistipes</taxon>
    </lineage>
</organism>
<dbReference type="OrthoDB" id="1164152at2"/>
<proteinExistence type="predicted"/>
<dbReference type="PROSITE" id="PS51257">
    <property type="entry name" value="PROKAR_LIPOPROTEIN"/>
    <property type="match status" value="1"/>
</dbReference>
<dbReference type="EMBL" id="AP019735">
    <property type="protein sequence ID" value="BBL04774.1"/>
    <property type="molecule type" value="Genomic_DNA"/>
</dbReference>
<reference evidence="2" key="1">
    <citation type="submission" date="2019-06" db="EMBL/GenBank/DDBJ databases">
        <title>Alistipes onderdonkii subsp. vulgaris subsp. nov., Alistipes dispar sp. nov. and Alistipes communis sp. nov., isolated from human faeces, and creation of Alistipes onderdonkii subsp. onderdonkii subsp. nov.</title>
        <authorList>
            <person name="Sakamoto M."/>
            <person name="Ikeyama N."/>
            <person name="Ogata Y."/>
            <person name="Suda W."/>
            <person name="Iino T."/>
            <person name="Hattori M."/>
            <person name="Ohkuma M."/>
        </authorList>
    </citation>
    <scope>NUCLEOTIDE SEQUENCE [LARGE SCALE GENOMIC DNA]</scope>
    <source>
        <strain evidence="2">5CBH24</strain>
    </source>
</reference>
<dbReference type="KEGG" id="acou:A5CBH24_20870"/>
<evidence type="ECO:0000313" key="1">
    <source>
        <dbReference type="EMBL" id="BBL04774.1"/>
    </source>
</evidence>
<dbReference type="Proteomes" id="UP000318946">
    <property type="component" value="Chromosome"/>
</dbReference>
<keyword evidence="2" id="KW-1185">Reference proteome</keyword>
<name>A0A4Y1WWE8_9BACT</name>
<accession>A0A4Y1WWE8</accession>
<protein>
    <submittedName>
        <fullName evidence="1">Uncharacterized protein</fullName>
    </submittedName>
</protein>
<dbReference type="RefSeq" id="WP_141413126.1">
    <property type="nucleotide sequence ID" value="NZ_AP019735.1"/>
</dbReference>
<dbReference type="GeneID" id="78342805"/>
<evidence type="ECO:0000313" key="2">
    <source>
        <dbReference type="Proteomes" id="UP000318946"/>
    </source>
</evidence>
<dbReference type="AlphaFoldDB" id="A0A4Y1WWE8"/>